<reference evidence="1" key="1">
    <citation type="journal article" date="2022" name="ISME J.">
        <title>Identification of active gaseous-alkane degraders at natural gas seeps.</title>
        <authorList>
            <person name="Farhan Ul Haque M."/>
            <person name="Hernandez M."/>
            <person name="Crombie A.T."/>
            <person name="Murrell J.C."/>
        </authorList>
    </citation>
    <scope>NUCLEOTIDE SEQUENCE</scope>
    <source>
        <strain evidence="1">ANDR5</strain>
    </source>
</reference>
<name>A0ABS9YU92_9MYCO</name>
<evidence type="ECO:0000313" key="2">
    <source>
        <dbReference type="Proteomes" id="UP001139068"/>
    </source>
</evidence>
<accession>A0ABS9YU92</accession>
<evidence type="ECO:0000313" key="1">
    <source>
        <dbReference type="EMBL" id="MCI4674788.1"/>
    </source>
</evidence>
<organism evidence="1 2">
    <name type="scientific">Candidatus Mycolicibacterium alkanivorans</name>
    <dbReference type="NCBI Taxonomy" id="2954114"/>
    <lineage>
        <taxon>Bacteria</taxon>
        <taxon>Bacillati</taxon>
        <taxon>Actinomycetota</taxon>
        <taxon>Actinomycetes</taxon>
        <taxon>Mycobacteriales</taxon>
        <taxon>Mycobacteriaceae</taxon>
        <taxon>Mycolicibacterium</taxon>
    </lineage>
</organism>
<dbReference type="Proteomes" id="UP001139068">
    <property type="component" value="Unassembled WGS sequence"/>
</dbReference>
<gene>
    <name evidence="1" type="ORF">K9U37_07645</name>
</gene>
<proteinExistence type="predicted"/>
<evidence type="ECO:0008006" key="3">
    <source>
        <dbReference type="Google" id="ProtNLM"/>
    </source>
</evidence>
<dbReference type="RefSeq" id="WP_243071179.1">
    <property type="nucleotide sequence ID" value="NZ_JAIVFL010000001.1"/>
</dbReference>
<comment type="caution">
    <text evidence="1">The sequence shown here is derived from an EMBL/GenBank/DDBJ whole genome shotgun (WGS) entry which is preliminary data.</text>
</comment>
<keyword evidence="2" id="KW-1185">Reference proteome</keyword>
<sequence length="189" mass="21181">MERWLNFWQGQGRATYSADSAMVGDRVVPSEIFVEIAGSASQPDLSMKIEVRQGIPVCTEVCLRSRPDGPEVREKDLAQVRVGWLVEQIVARASVKPIGRVGGYGFGWSKPVNDRTAVSDIRRYRSGRTRMSRERLLKVVEVYREHIDARPTEAVERAFDVSHRTAARYVQQARDAGLLPATTPGKKKA</sequence>
<dbReference type="EMBL" id="JAIVFL010000001">
    <property type="protein sequence ID" value="MCI4674788.1"/>
    <property type="molecule type" value="Genomic_DNA"/>
</dbReference>
<protein>
    <recommendedName>
        <fullName evidence="3">Transposase</fullName>
    </recommendedName>
</protein>